<reference evidence="2 3" key="1">
    <citation type="submission" date="2016-12" db="EMBL/GenBank/DDBJ databases">
        <title>Diversity of luminous bacteria.</title>
        <authorList>
            <person name="Yoshizawa S."/>
            <person name="Kogure K."/>
        </authorList>
    </citation>
    <scope>NUCLEOTIDE SEQUENCE [LARGE SCALE GENOMIC DNA]</scope>
    <source>
        <strain evidence="2 3">SA4-48</strain>
    </source>
</reference>
<dbReference type="AlphaFoldDB" id="A0A2S7UUD5"/>
<feature type="chain" id="PRO_5015530971" description="Lipoprotein" evidence="1">
    <location>
        <begin position="19"/>
        <end position="148"/>
    </location>
</feature>
<protein>
    <recommendedName>
        <fullName evidence="4">Lipoprotein</fullName>
    </recommendedName>
</protein>
<dbReference type="Proteomes" id="UP000239007">
    <property type="component" value="Unassembled WGS sequence"/>
</dbReference>
<name>A0A2S7UUD5_9GAMM</name>
<feature type="signal peptide" evidence="1">
    <location>
        <begin position="1"/>
        <end position="18"/>
    </location>
</feature>
<keyword evidence="3" id="KW-1185">Reference proteome</keyword>
<evidence type="ECO:0000256" key="1">
    <source>
        <dbReference type="SAM" id="SignalP"/>
    </source>
</evidence>
<organism evidence="2 3">
    <name type="scientific">Psychrosphaera saromensis</name>
    <dbReference type="NCBI Taxonomy" id="716813"/>
    <lineage>
        <taxon>Bacteria</taxon>
        <taxon>Pseudomonadati</taxon>
        <taxon>Pseudomonadota</taxon>
        <taxon>Gammaproteobacteria</taxon>
        <taxon>Alteromonadales</taxon>
        <taxon>Pseudoalteromonadaceae</taxon>
        <taxon>Psychrosphaera</taxon>
    </lineage>
</organism>
<evidence type="ECO:0000313" key="3">
    <source>
        <dbReference type="Proteomes" id="UP000239007"/>
    </source>
</evidence>
<gene>
    <name evidence="2" type="ORF">BTO11_06420</name>
</gene>
<dbReference type="EMBL" id="MSCH01000003">
    <property type="protein sequence ID" value="PQJ53338.1"/>
    <property type="molecule type" value="Genomic_DNA"/>
</dbReference>
<sequence>MKYLVMLSILVLSACSLTTEITKVEEEAKPTDLNQLVEKAIIRYPASVNGTFQFPIQTAESKDGVVYLYTHSNEKDPKNITVILAQSSIDAFVDIYGSSLESYFKGKTIEVDGHVKLNKVIPLKGGKHYYKTEIKVRSTDNLKVLNQV</sequence>
<keyword evidence="1" id="KW-0732">Signal</keyword>
<dbReference type="PROSITE" id="PS51257">
    <property type="entry name" value="PROKAR_LIPOPROTEIN"/>
    <property type="match status" value="1"/>
</dbReference>
<evidence type="ECO:0008006" key="4">
    <source>
        <dbReference type="Google" id="ProtNLM"/>
    </source>
</evidence>
<dbReference type="RefSeq" id="WP_105051820.1">
    <property type="nucleotide sequence ID" value="NZ_BMYG01000003.1"/>
</dbReference>
<comment type="caution">
    <text evidence="2">The sequence shown here is derived from an EMBL/GenBank/DDBJ whole genome shotgun (WGS) entry which is preliminary data.</text>
</comment>
<accession>A0A2S7UUD5</accession>
<evidence type="ECO:0000313" key="2">
    <source>
        <dbReference type="EMBL" id="PQJ53338.1"/>
    </source>
</evidence>
<dbReference type="OrthoDB" id="9150126at2"/>
<proteinExistence type="predicted"/>